<dbReference type="InterPro" id="IPR005303">
    <property type="entry name" value="MOCOS_middle"/>
</dbReference>
<keyword evidence="1" id="KW-1133">Transmembrane helix</keyword>
<organism evidence="3 4">
    <name type="scientific">Cadophora malorum</name>
    <dbReference type="NCBI Taxonomy" id="108018"/>
    <lineage>
        <taxon>Eukaryota</taxon>
        <taxon>Fungi</taxon>
        <taxon>Dikarya</taxon>
        <taxon>Ascomycota</taxon>
        <taxon>Pezizomycotina</taxon>
        <taxon>Leotiomycetes</taxon>
        <taxon>Helotiales</taxon>
        <taxon>Ploettnerulaceae</taxon>
        <taxon>Cadophora</taxon>
    </lineage>
</organism>
<dbReference type="AlphaFoldDB" id="A0A8H7TKY7"/>
<protein>
    <recommendedName>
        <fullName evidence="2">MOSC domain-containing protein</fullName>
    </recommendedName>
</protein>
<evidence type="ECO:0000259" key="2">
    <source>
        <dbReference type="PROSITE" id="PS51340"/>
    </source>
</evidence>
<accession>A0A8H7TKY7</accession>
<comment type="caution">
    <text evidence="3">The sequence shown here is derived from an EMBL/GenBank/DDBJ whole genome shotgun (WGS) entry which is preliminary data.</text>
</comment>
<gene>
    <name evidence="3" type="ORF">IFR04_005427</name>
</gene>
<name>A0A8H7TKY7_9HELO</name>
<dbReference type="PANTHER" id="PTHR14237">
    <property type="entry name" value="MOLYBDOPTERIN COFACTOR SULFURASE MOSC"/>
    <property type="match status" value="1"/>
</dbReference>
<keyword evidence="1" id="KW-0472">Membrane</keyword>
<feature type="domain" description="MOSC" evidence="2">
    <location>
        <begin position="159"/>
        <end position="314"/>
    </location>
</feature>
<evidence type="ECO:0000313" key="3">
    <source>
        <dbReference type="EMBL" id="KAG4421477.1"/>
    </source>
</evidence>
<keyword evidence="4" id="KW-1185">Reference proteome</keyword>
<dbReference type="OrthoDB" id="17255at2759"/>
<dbReference type="GO" id="GO:0030151">
    <property type="term" value="F:molybdenum ion binding"/>
    <property type="evidence" value="ECO:0007669"/>
    <property type="project" value="InterPro"/>
</dbReference>
<reference evidence="3" key="1">
    <citation type="submission" date="2021-02" db="EMBL/GenBank/DDBJ databases">
        <title>Genome sequence Cadophora malorum strain M34.</title>
        <authorList>
            <person name="Stefanovic E."/>
            <person name="Vu D."/>
            <person name="Scully C."/>
            <person name="Dijksterhuis J."/>
            <person name="Roader J."/>
            <person name="Houbraken J."/>
        </authorList>
    </citation>
    <scope>NUCLEOTIDE SEQUENCE</scope>
    <source>
        <strain evidence="3">M34</strain>
    </source>
</reference>
<evidence type="ECO:0000256" key="1">
    <source>
        <dbReference type="SAM" id="Phobius"/>
    </source>
</evidence>
<proteinExistence type="predicted"/>
<dbReference type="PROSITE" id="PS51340">
    <property type="entry name" value="MOSC"/>
    <property type="match status" value="1"/>
</dbReference>
<dbReference type="SUPFAM" id="SSF50800">
    <property type="entry name" value="PK beta-barrel domain-like"/>
    <property type="match status" value="1"/>
</dbReference>
<keyword evidence="1" id="KW-0812">Transmembrane</keyword>
<dbReference type="InterPro" id="IPR011037">
    <property type="entry name" value="Pyrv_Knase-like_insert_dom_sf"/>
</dbReference>
<evidence type="ECO:0000313" key="4">
    <source>
        <dbReference type="Proteomes" id="UP000664132"/>
    </source>
</evidence>
<feature type="transmembrane region" description="Helical" evidence="1">
    <location>
        <begin position="348"/>
        <end position="366"/>
    </location>
</feature>
<dbReference type="GO" id="GO:0003824">
    <property type="term" value="F:catalytic activity"/>
    <property type="evidence" value="ECO:0007669"/>
    <property type="project" value="InterPro"/>
</dbReference>
<dbReference type="EMBL" id="JAFJYH010000065">
    <property type="protein sequence ID" value="KAG4421477.1"/>
    <property type="molecule type" value="Genomic_DNA"/>
</dbReference>
<dbReference type="PANTHER" id="PTHR14237:SF34">
    <property type="entry name" value="MOSC DOMAIN PROTEIN (AFU_ORTHOLOGUE AFUA_2G07820)"/>
    <property type="match status" value="1"/>
</dbReference>
<sequence>MKITELIVYPIKSLRGITLPSATLTPQGLLHDRRYLLLRPRDDGSWGQMFVGDRPEMALFHCELPSTPASSPPSSFTVRYRTPSPPITPPTPAQATTITIPFTPELDNKVKTQIKLHTIKSYPAWIMDASINEWFTACFGYPVVLAFIGDSLGICKPKTDTVASSWLQELKATIPTQASNVQFSDNAALLVTSEASLADLHPRLPGEEKAVHEKFRPNIILDGTRAWDEDFWTSLTFSDGGGKVVLTSNCARCISVNVDLDRGKMGEGESGKLLKKMMKDRRVDAGKKWEPVFGRYGFPIAPGTVSVGDEVVVETGEEKSVWNGIVPRLSTFDLAPPPKFPYLSMTPIQYRLAFYITVMGFFLAYAKMPENGYDFQNWLSKHSV</sequence>
<dbReference type="Proteomes" id="UP000664132">
    <property type="component" value="Unassembled WGS sequence"/>
</dbReference>
<dbReference type="Pfam" id="PF03476">
    <property type="entry name" value="MOSC_N"/>
    <property type="match status" value="1"/>
</dbReference>
<dbReference type="InterPro" id="IPR005302">
    <property type="entry name" value="MoCF_Sase_C"/>
</dbReference>
<dbReference type="GO" id="GO:0030170">
    <property type="term" value="F:pyridoxal phosphate binding"/>
    <property type="evidence" value="ECO:0007669"/>
    <property type="project" value="InterPro"/>
</dbReference>
<dbReference type="Pfam" id="PF03473">
    <property type="entry name" value="MOSC"/>
    <property type="match status" value="1"/>
</dbReference>
<dbReference type="SUPFAM" id="SSF141673">
    <property type="entry name" value="MOSC N-terminal domain-like"/>
    <property type="match status" value="1"/>
</dbReference>